<dbReference type="RefSeq" id="WP_039250963.1">
    <property type="nucleotide sequence ID" value="NZ_JDRX01000042.1"/>
</dbReference>
<accession>A0AA89CL81</accession>
<dbReference type="Gene3D" id="3.40.50.300">
    <property type="entry name" value="P-loop containing nucleotide triphosphate hydrolases"/>
    <property type="match status" value="1"/>
</dbReference>
<evidence type="ECO:0000313" key="2">
    <source>
        <dbReference type="Proteomes" id="UP000030016"/>
    </source>
</evidence>
<evidence type="ECO:0008006" key="3">
    <source>
        <dbReference type="Google" id="ProtNLM"/>
    </source>
</evidence>
<dbReference type="Proteomes" id="UP000030016">
    <property type="component" value="Unassembled WGS sequence"/>
</dbReference>
<gene>
    <name evidence="1" type="ORF">Z969_10340</name>
</gene>
<protein>
    <recommendedName>
        <fullName evidence="3">Comf operon protein A, DNA transporter ATPase</fullName>
    </recommendedName>
</protein>
<dbReference type="AlphaFoldDB" id="A0AA89CL81"/>
<proteinExistence type="predicted"/>
<dbReference type="InterPro" id="IPR027417">
    <property type="entry name" value="P-loop_NTPase"/>
</dbReference>
<dbReference type="SUPFAM" id="SSF52540">
    <property type="entry name" value="P-loop containing nucleoside triphosphate hydrolases"/>
    <property type="match status" value="1"/>
</dbReference>
<name>A0AA89CL81_CLONO</name>
<organism evidence="1 2">
    <name type="scientific">Clostridium novyi A str. 4570</name>
    <dbReference type="NCBI Taxonomy" id="1444290"/>
    <lineage>
        <taxon>Bacteria</taxon>
        <taxon>Bacillati</taxon>
        <taxon>Bacillota</taxon>
        <taxon>Clostridia</taxon>
        <taxon>Eubacteriales</taxon>
        <taxon>Clostridiaceae</taxon>
        <taxon>Clostridium</taxon>
    </lineage>
</organism>
<dbReference type="EMBL" id="JDRX01000042">
    <property type="protein sequence ID" value="KGM99859.1"/>
    <property type="molecule type" value="Genomic_DNA"/>
</dbReference>
<evidence type="ECO:0000313" key="1">
    <source>
        <dbReference type="EMBL" id="KGM99859.1"/>
    </source>
</evidence>
<reference evidence="1 2" key="1">
    <citation type="submission" date="2014-01" db="EMBL/GenBank/DDBJ databases">
        <title>Plasmidome dynamics in the species complex Clostridium novyi sensu lato converts strains of independent lineages into distinctly different pathogens.</title>
        <authorList>
            <person name="Skarin H."/>
            <person name="Segerman B."/>
        </authorList>
    </citation>
    <scope>NUCLEOTIDE SEQUENCE [LARGE SCALE GENOMIC DNA]</scope>
    <source>
        <strain evidence="1 2">4570</strain>
    </source>
</reference>
<comment type="caution">
    <text evidence="1">The sequence shown here is derived from an EMBL/GenBank/DDBJ whole genome shotgun (WGS) entry which is preliminary data.</text>
</comment>
<sequence length="340" mass="40366">MYTINKNNIDVKNTIINKILRWSLSEEKFLNIVSPPYNFSEIFLKVIMFFVRNKKRVIYITNEKPIDIVIINNIKKYTDFTDYTYYSSCDDLNKSTLVITSSYKAKNINDKFDLVIYDDIKSFSDNTMEDILETAINLCKKQGKIITYVIEKIFHNNNEVTFPIRDNFIPIIEPKFIETKIDINKDIPYVIYEYIKWSIKDNHKMIIFVPDEKKVENVYKYLYKYCKDLTPNTIKYINGKSSSKVLYNIKDLNDCIVITNNISNIDFNFKSLNVMVFFSDSEEFNYKKLVYLCGKVGINENRHNGEVIFLGNYETDNIDKAKRITRYFNKEAWEMNLLKI</sequence>